<accession>A0A143PQ52</accession>
<gene>
    <name evidence="1" type="ORF">LuPra_03981</name>
</gene>
<keyword evidence="2" id="KW-1185">Reference proteome</keyword>
<protein>
    <recommendedName>
        <fullName evidence="3">DUF697 domain-containing protein</fullName>
    </recommendedName>
</protein>
<dbReference type="Proteomes" id="UP000076079">
    <property type="component" value="Chromosome"/>
</dbReference>
<evidence type="ECO:0008006" key="3">
    <source>
        <dbReference type="Google" id="ProtNLM"/>
    </source>
</evidence>
<evidence type="ECO:0000313" key="1">
    <source>
        <dbReference type="EMBL" id="AMY10742.1"/>
    </source>
</evidence>
<proteinExistence type="predicted"/>
<reference evidence="2" key="2">
    <citation type="submission" date="2016-04" db="EMBL/GenBank/DDBJ databases">
        <title>First Complete Genome Sequence of a Subdivision 6 Acidobacterium.</title>
        <authorList>
            <person name="Huang S."/>
            <person name="Vieira S."/>
            <person name="Bunk B."/>
            <person name="Riedel T."/>
            <person name="Sproeer C."/>
            <person name="Overmann J."/>
        </authorList>
    </citation>
    <scope>NUCLEOTIDE SEQUENCE [LARGE SCALE GENOMIC DNA]</scope>
    <source>
        <strain evidence="2">DSM 100886 HEG_-6_39</strain>
    </source>
</reference>
<reference evidence="1 2" key="1">
    <citation type="journal article" date="2016" name="Genome Announc.">
        <title>First Complete Genome Sequence of a Subdivision 6 Acidobacterium Strain.</title>
        <authorList>
            <person name="Huang S."/>
            <person name="Vieira S."/>
            <person name="Bunk B."/>
            <person name="Riedel T."/>
            <person name="Sproer C."/>
            <person name="Overmann J."/>
        </authorList>
    </citation>
    <scope>NUCLEOTIDE SEQUENCE [LARGE SCALE GENOMIC DNA]</scope>
    <source>
        <strain evidence="2">DSM 100886 HEG_-6_39</strain>
    </source>
</reference>
<name>A0A143PQ52_LUTPR</name>
<dbReference type="RefSeq" id="WP_110172354.1">
    <property type="nucleotide sequence ID" value="NZ_CP015136.1"/>
</dbReference>
<dbReference type="KEGG" id="abac:LuPra_03981"/>
<dbReference type="PATRIC" id="fig|1813736.3.peg.4210"/>
<organism evidence="1 2">
    <name type="scientific">Luteitalea pratensis</name>
    <dbReference type="NCBI Taxonomy" id="1855912"/>
    <lineage>
        <taxon>Bacteria</taxon>
        <taxon>Pseudomonadati</taxon>
        <taxon>Acidobacteriota</taxon>
        <taxon>Vicinamibacteria</taxon>
        <taxon>Vicinamibacterales</taxon>
        <taxon>Vicinamibacteraceae</taxon>
        <taxon>Luteitalea</taxon>
    </lineage>
</organism>
<dbReference type="AlphaFoldDB" id="A0A143PQ52"/>
<dbReference type="OrthoDB" id="9814531at2"/>
<sequence length="349" mass="37103">MSSLKLANLWRVISDVDLERIRASARMPFELLVIAEDDAVGQRVRAGLGAVAGGAVHPYVVAVDPENARQRPTTPLIAVLASATPDLSVRMKAADEHCIRDSVPRITLILGTDAPEAGARRVAEQARIAVVDVMNAPRPLLSAIVGLVEGDARLALAAALPVFRQVVADTVVDETAKANASFAVTTGLAETIPVLTAPLNLGDMVILTKNQLIMGYKISLAAGRDDDPRSMLTEILGVIGGGFMFRQVARQLVGLIPIAGLVPKVAIAYAGTYAMGRGLTAWAIGGTEVTADSLSRYTAEGLDKGRVLAQQLIGQVRAGVPSPARSWQRLRGWLPVRQSRPRQRRNAKP</sequence>
<dbReference type="EMBL" id="CP015136">
    <property type="protein sequence ID" value="AMY10742.1"/>
    <property type="molecule type" value="Genomic_DNA"/>
</dbReference>
<dbReference type="STRING" id="1855912.LuPra_03981"/>
<evidence type="ECO:0000313" key="2">
    <source>
        <dbReference type="Proteomes" id="UP000076079"/>
    </source>
</evidence>